<comment type="caution">
    <text evidence="2">The sequence shown here is derived from an EMBL/GenBank/DDBJ whole genome shotgun (WGS) entry which is preliminary data.</text>
</comment>
<evidence type="ECO:0000313" key="3">
    <source>
        <dbReference type="Proteomes" id="UP001234178"/>
    </source>
</evidence>
<protein>
    <recommendedName>
        <fullName evidence="4">DUF4806 domain-containing protein</fullName>
    </recommendedName>
</protein>
<dbReference type="PANTHER" id="PTHR34153:SF2">
    <property type="entry name" value="SI:CH211-262H13.3-RELATED"/>
    <property type="match status" value="1"/>
</dbReference>
<reference evidence="2 3" key="1">
    <citation type="journal article" date="2023" name="Nucleic Acids Res.">
        <title>The hologenome of Daphnia magna reveals possible DNA methylation and microbiome-mediated evolution of the host genome.</title>
        <authorList>
            <person name="Chaturvedi A."/>
            <person name="Li X."/>
            <person name="Dhandapani V."/>
            <person name="Marshall H."/>
            <person name="Kissane S."/>
            <person name="Cuenca-Cambronero M."/>
            <person name="Asole G."/>
            <person name="Calvet F."/>
            <person name="Ruiz-Romero M."/>
            <person name="Marangio P."/>
            <person name="Guigo R."/>
            <person name="Rago D."/>
            <person name="Mirbahai L."/>
            <person name="Eastwood N."/>
            <person name="Colbourne J.K."/>
            <person name="Zhou J."/>
            <person name="Mallon E."/>
            <person name="Orsini L."/>
        </authorList>
    </citation>
    <scope>NUCLEOTIDE SEQUENCE [LARGE SCALE GENOMIC DNA]</scope>
    <source>
        <strain evidence="2">LRV0_1</strain>
    </source>
</reference>
<sequence>MGAAGLSQIAVVKEKLSNPSTKKNQQKRPRLNSPSDDSYNLFDGFEEFNSQDLTEASCSTPTTSARSQSSLSVLPRPPSTANSDKSVFKDTVDDSTVIKKILKEVFASLELLKINQRQQTTLLDLLVSRSNAGTVKETSSELEGNLGLPLKSLAALERFEIDLKDQSTKSKLINIYSFVGGGSLANVVNRIFHRILDDEVAQHFCFRGQNAGKRAFEHLGTCKLIEECVRRTAEFGDAKESDIEDKIKNLLKKAPAQVMKARQPKKHTAQQPDSGES</sequence>
<dbReference type="EMBL" id="JAOYFB010000038">
    <property type="protein sequence ID" value="KAK4027522.1"/>
    <property type="molecule type" value="Genomic_DNA"/>
</dbReference>
<feature type="region of interest" description="Disordered" evidence="1">
    <location>
        <begin position="54"/>
        <end position="87"/>
    </location>
</feature>
<dbReference type="Proteomes" id="UP001234178">
    <property type="component" value="Unassembled WGS sequence"/>
</dbReference>
<name>A0ABR0AQZ6_9CRUS</name>
<dbReference type="PANTHER" id="PTHR34153">
    <property type="entry name" value="SI:CH211-262H13.3-RELATED-RELATED"/>
    <property type="match status" value="1"/>
</dbReference>
<feature type="region of interest" description="Disordered" evidence="1">
    <location>
        <begin position="1"/>
        <end position="38"/>
    </location>
</feature>
<evidence type="ECO:0008006" key="4">
    <source>
        <dbReference type="Google" id="ProtNLM"/>
    </source>
</evidence>
<organism evidence="2 3">
    <name type="scientific">Daphnia magna</name>
    <dbReference type="NCBI Taxonomy" id="35525"/>
    <lineage>
        <taxon>Eukaryota</taxon>
        <taxon>Metazoa</taxon>
        <taxon>Ecdysozoa</taxon>
        <taxon>Arthropoda</taxon>
        <taxon>Crustacea</taxon>
        <taxon>Branchiopoda</taxon>
        <taxon>Diplostraca</taxon>
        <taxon>Cladocera</taxon>
        <taxon>Anomopoda</taxon>
        <taxon>Daphniidae</taxon>
        <taxon>Daphnia</taxon>
    </lineage>
</organism>
<gene>
    <name evidence="2" type="ORF">OUZ56_016568</name>
</gene>
<accession>A0ABR0AQZ6</accession>
<feature type="compositionally biased region" description="Polar residues" evidence="1">
    <location>
        <begin position="54"/>
        <end position="72"/>
    </location>
</feature>
<evidence type="ECO:0000313" key="2">
    <source>
        <dbReference type="EMBL" id="KAK4027522.1"/>
    </source>
</evidence>
<proteinExistence type="predicted"/>
<feature type="region of interest" description="Disordered" evidence="1">
    <location>
        <begin position="256"/>
        <end position="277"/>
    </location>
</feature>
<evidence type="ECO:0000256" key="1">
    <source>
        <dbReference type="SAM" id="MobiDB-lite"/>
    </source>
</evidence>
<keyword evidence="3" id="KW-1185">Reference proteome</keyword>